<dbReference type="InterPro" id="IPR046433">
    <property type="entry name" value="ActCoA_hydro"/>
</dbReference>
<dbReference type="Gene3D" id="3.40.1080.10">
    <property type="entry name" value="Glutaconate Coenzyme A-transferase"/>
    <property type="match status" value="1"/>
</dbReference>
<dbReference type="InterPro" id="IPR026888">
    <property type="entry name" value="AcetylCoA_hyd_C"/>
</dbReference>
<keyword evidence="5" id="KW-0378">Hydrolase</keyword>
<protein>
    <submittedName>
        <fullName evidence="5">Acetyl-CoA hydrolase/transferase</fullName>
    </submittedName>
</protein>
<reference evidence="5 6" key="1">
    <citation type="journal article" date="2014" name="FEMS Microbiol. Ecol.">
        <title>Sphaerotilus natans encrusted with nanoball-shaped Fe(III) oxide minerals formed by nitrate-reducing mixotrophic Fe(II) oxidation.</title>
        <authorList>
            <person name="Park S."/>
            <person name="Kim D.H."/>
            <person name="Lee J.H."/>
            <person name="Hur H.G."/>
        </authorList>
    </citation>
    <scope>NUCLEOTIDE SEQUENCE [LARGE SCALE GENOMIC DNA]</scope>
    <source>
        <strain evidence="5 6">DSM 6575</strain>
    </source>
</reference>
<feature type="domain" description="Acetyl-CoA hydrolase/transferase N-terminal" evidence="3">
    <location>
        <begin position="32"/>
        <end position="186"/>
    </location>
</feature>
<dbReference type="GO" id="GO:0008775">
    <property type="term" value="F:acetate CoA-transferase activity"/>
    <property type="evidence" value="ECO:0007669"/>
    <property type="project" value="InterPro"/>
</dbReference>
<dbReference type="Gene3D" id="3.40.1080.20">
    <property type="entry name" value="Acetyl-CoA hydrolase/transferase C-terminal domain"/>
    <property type="match status" value="1"/>
</dbReference>
<comment type="caution">
    <text evidence="5">The sequence shown here is derived from an EMBL/GenBank/DDBJ whole genome shotgun (WGS) entry which is preliminary data.</text>
</comment>
<dbReference type="InterPro" id="IPR003702">
    <property type="entry name" value="ActCoA_hydro_N"/>
</dbReference>
<dbReference type="eggNOG" id="COG0427">
    <property type="taxonomic scope" value="Bacteria"/>
</dbReference>
<comment type="similarity">
    <text evidence="1">Belongs to the acetyl-CoA hydrolase/transferase family.</text>
</comment>
<dbReference type="AlphaFoldDB" id="A0A059KLZ8"/>
<dbReference type="Pfam" id="PF13336">
    <property type="entry name" value="AcetylCoA_hyd_C"/>
    <property type="match status" value="1"/>
</dbReference>
<evidence type="ECO:0000313" key="6">
    <source>
        <dbReference type="Proteomes" id="UP000026714"/>
    </source>
</evidence>
<dbReference type="Gene3D" id="3.30.750.70">
    <property type="entry name" value="4-hydroxybutyrate coenzyme like domains"/>
    <property type="match status" value="1"/>
</dbReference>
<dbReference type="SUPFAM" id="SSF100950">
    <property type="entry name" value="NagB/RpiA/CoA transferase-like"/>
    <property type="match status" value="2"/>
</dbReference>
<gene>
    <name evidence="5" type="ORF">X805_20050</name>
</gene>
<evidence type="ECO:0000259" key="3">
    <source>
        <dbReference type="Pfam" id="PF02550"/>
    </source>
</evidence>
<dbReference type="PATRIC" id="fig|1286631.3.peg.1971"/>
<dbReference type="Proteomes" id="UP000026714">
    <property type="component" value="Unassembled WGS sequence"/>
</dbReference>
<dbReference type="GO" id="GO:0016787">
    <property type="term" value="F:hydrolase activity"/>
    <property type="evidence" value="ECO:0007669"/>
    <property type="project" value="UniProtKB-KW"/>
</dbReference>
<sequence>MNRAPSQVSPQQLYQDRLGRADEVIAARVRDGDTVLAASAVGEPPELLRALSARRDQLSDVTISQLLPLAPQGYMQDPDPSRLRARSLFLSASIRAGFPAGWVDQVPCHFSEIPRLIRRGEQRCEMVMTLASPMDEHGFFSISLSPDFTMAAIERAREVVLEVNPNVPFAFGACHVHVSQVSAIVESGAPLREVGLPQIDEVQRTIGAHVAGLVRDGDTLQLGYGSIPDAVVTQLHDKRDLGIHTEMMGDGLWSLVESGAVTCRRKNFMPGRIVATFGMGTAKLYRAMHRNPMLEMHPVDFTNDPAIAGRNDNLVAINASLQIDLAGQCCSESFGPTPFSGTGGQGDFMRAANRSEGGRGIIVLPSTARSGTVSRIVPVLSPGSFVSTGKNDVNYVVTEHGVAQLRGRSLRERAAALIAIAHPDFRGELRDAARRMALI</sequence>
<feature type="domain" description="Acetyl-CoA hydrolase/transferase C-terminal" evidence="4">
    <location>
        <begin position="280"/>
        <end position="433"/>
    </location>
</feature>
<dbReference type="Pfam" id="PF02550">
    <property type="entry name" value="AcetylCoA_hydro"/>
    <property type="match status" value="1"/>
</dbReference>
<keyword evidence="6" id="KW-1185">Reference proteome</keyword>
<dbReference type="PANTHER" id="PTHR21432:SF20">
    <property type="entry name" value="ACETYL-COA HYDROLASE"/>
    <property type="match status" value="1"/>
</dbReference>
<evidence type="ECO:0000259" key="4">
    <source>
        <dbReference type="Pfam" id="PF13336"/>
    </source>
</evidence>
<dbReference type="InterPro" id="IPR037171">
    <property type="entry name" value="NagB/RpiA_transferase-like"/>
</dbReference>
<dbReference type="RefSeq" id="WP_037481298.1">
    <property type="nucleotide sequence ID" value="NZ_AZRA01000050.1"/>
</dbReference>
<dbReference type="PANTHER" id="PTHR21432">
    <property type="entry name" value="ACETYL-COA HYDROLASE-RELATED"/>
    <property type="match status" value="1"/>
</dbReference>
<dbReference type="EMBL" id="AZRA01000050">
    <property type="protein sequence ID" value="KDB52390.1"/>
    <property type="molecule type" value="Genomic_DNA"/>
</dbReference>
<proteinExistence type="inferred from homology"/>
<keyword evidence="2 5" id="KW-0808">Transferase</keyword>
<evidence type="ECO:0000256" key="1">
    <source>
        <dbReference type="ARBA" id="ARBA00009632"/>
    </source>
</evidence>
<dbReference type="GO" id="GO:0006083">
    <property type="term" value="P:acetate metabolic process"/>
    <property type="evidence" value="ECO:0007669"/>
    <property type="project" value="InterPro"/>
</dbReference>
<evidence type="ECO:0000256" key="2">
    <source>
        <dbReference type="ARBA" id="ARBA00022679"/>
    </source>
</evidence>
<dbReference type="InterPro" id="IPR038460">
    <property type="entry name" value="AcetylCoA_hyd_C_sf"/>
</dbReference>
<organism evidence="5 6">
    <name type="scientific">Sphaerotilus natans subsp. natans DSM 6575</name>
    <dbReference type="NCBI Taxonomy" id="1286631"/>
    <lineage>
        <taxon>Bacteria</taxon>
        <taxon>Pseudomonadati</taxon>
        <taxon>Pseudomonadota</taxon>
        <taxon>Betaproteobacteria</taxon>
        <taxon>Burkholderiales</taxon>
        <taxon>Sphaerotilaceae</taxon>
        <taxon>Sphaerotilus</taxon>
    </lineage>
</organism>
<name>A0A059KLZ8_9BURK</name>
<accession>A0A059KLZ8</accession>
<evidence type="ECO:0000313" key="5">
    <source>
        <dbReference type="EMBL" id="KDB52390.1"/>
    </source>
</evidence>
<dbReference type="STRING" id="34103.SAMN05421778_11562"/>